<dbReference type="AlphaFoldDB" id="A0A2P2CDZ2"/>
<name>A0A2P2CDZ2_9ZZZZ</name>
<sequence length="260" mass="29159">MANDEVLNRAAEVNEQFRPIVLTSETVTRPAGAHTATVHSFLRHLHAKGLDCVPEPVSLDGETETLRFVEGDSGGDGWKHQHDEQGLRSAARLLRRIHDASADWVPPGDAVFAAPAVNGGDVFVNADPGPWNFVWRDGEAVALIDWDFLHRAPRLSDVAYALHWFAPIRDDQAALEWHHFPEVPDRRARIEAFLDAYGMPADFDVADAVVQRIRYTSEHVRFLAAQGQEPQKTWVTEGSVEKEELADIAWIEENKTLFSR</sequence>
<feature type="domain" description="Aminoglycoside phosphotransferase" evidence="1">
    <location>
        <begin position="121"/>
        <end position="180"/>
    </location>
</feature>
<evidence type="ECO:0000313" key="2">
    <source>
        <dbReference type="EMBL" id="CUR60218.1"/>
    </source>
</evidence>
<dbReference type="InterPro" id="IPR011009">
    <property type="entry name" value="Kinase-like_dom_sf"/>
</dbReference>
<proteinExistence type="predicted"/>
<feature type="domain" description="Aminoglycoside phosphotransferase" evidence="1">
    <location>
        <begin position="36"/>
        <end position="108"/>
    </location>
</feature>
<dbReference type="Pfam" id="PF01636">
    <property type="entry name" value="APH"/>
    <property type="match status" value="2"/>
</dbReference>
<dbReference type="EMBL" id="CZKB01000012">
    <property type="protein sequence ID" value="CUR60218.1"/>
    <property type="molecule type" value="Genomic_DNA"/>
</dbReference>
<evidence type="ECO:0000259" key="1">
    <source>
        <dbReference type="Pfam" id="PF01636"/>
    </source>
</evidence>
<accession>A0A2P2CDZ2</accession>
<dbReference type="SUPFAM" id="SSF56112">
    <property type="entry name" value="Protein kinase-like (PK-like)"/>
    <property type="match status" value="1"/>
</dbReference>
<protein>
    <recommendedName>
        <fullName evidence="1">Aminoglycoside phosphotransferase domain-containing protein</fullName>
    </recommendedName>
</protein>
<reference evidence="2" key="1">
    <citation type="submission" date="2015-08" db="EMBL/GenBank/DDBJ databases">
        <authorList>
            <person name="Babu N.S."/>
            <person name="Beckwith C.J."/>
            <person name="Beseler K.G."/>
            <person name="Brison A."/>
            <person name="Carone J.V."/>
            <person name="Caskin T.P."/>
            <person name="Diamond M."/>
            <person name="Durham M.E."/>
            <person name="Foxe J.M."/>
            <person name="Go M."/>
            <person name="Henderson B.A."/>
            <person name="Jones I.B."/>
            <person name="McGettigan J.A."/>
            <person name="Micheletti S.J."/>
            <person name="Nasrallah M.E."/>
            <person name="Ortiz D."/>
            <person name="Piller C.R."/>
            <person name="Privatt S.R."/>
            <person name="Schneider S.L."/>
            <person name="Sharp S."/>
            <person name="Smith T.C."/>
            <person name="Stanton J.D."/>
            <person name="Ullery H.E."/>
            <person name="Wilson R.J."/>
            <person name="Serrano M.G."/>
            <person name="Buck G."/>
            <person name="Lee V."/>
            <person name="Wang Y."/>
            <person name="Carvalho R."/>
            <person name="Voegtly L."/>
            <person name="Shi R."/>
            <person name="Duckworth R."/>
            <person name="Johnson A."/>
            <person name="Loviza R."/>
            <person name="Walstead R."/>
            <person name="Shah Z."/>
            <person name="Kiflezghi M."/>
            <person name="Wade K."/>
            <person name="Ball S.L."/>
            <person name="Bradley K.W."/>
            <person name="Asai D.J."/>
            <person name="Bowman C.A."/>
            <person name="Russell D.A."/>
            <person name="Pope W.H."/>
            <person name="Jacobs-Sera D."/>
            <person name="Hendrix R.W."/>
            <person name="Hatfull G.F."/>
        </authorList>
    </citation>
    <scope>NUCLEOTIDE SEQUENCE</scope>
</reference>
<organism evidence="2">
    <name type="scientific">metagenome</name>
    <dbReference type="NCBI Taxonomy" id="256318"/>
    <lineage>
        <taxon>unclassified sequences</taxon>
        <taxon>metagenomes</taxon>
    </lineage>
</organism>
<gene>
    <name evidence="2" type="ORF">NOCA120137</name>
</gene>
<dbReference type="Gene3D" id="3.90.1200.10">
    <property type="match status" value="1"/>
</dbReference>
<dbReference type="InterPro" id="IPR002575">
    <property type="entry name" value="Aminoglycoside_PTrfase"/>
</dbReference>